<protein>
    <submittedName>
        <fullName evidence="3">Uncharacterized protein</fullName>
    </submittedName>
</protein>
<comment type="caution">
    <text evidence="3">The sequence shown here is derived from an EMBL/GenBank/DDBJ whole genome shotgun (WGS) entry which is preliminary data.</text>
</comment>
<organism evidence="3 4">
    <name type="scientific">Chelydra serpentina</name>
    <name type="common">Snapping turtle</name>
    <name type="synonym">Testudo serpentina</name>
    <dbReference type="NCBI Taxonomy" id="8475"/>
    <lineage>
        <taxon>Eukaryota</taxon>
        <taxon>Metazoa</taxon>
        <taxon>Chordata</taxon>
        <taxon>Craniata</taxon>
        <taxon>Vertebrata</taxon>
        <taxon>Euteleostomi</taxon>
        <taxon>Archelosauria</taxon>
        <taxon>Testudinata</taxon>
        <taxon>Testudines</taxon>
        <taxon>Cryptodira</taxon>
        <taxon>Durocryptodira</taxon>
        <taxon>Americhelydia</taxon>
        <taxon>Chelydroidea</taxon>
        <taxon>Chelydridae</taxon>
        <taxon>Chelydra</taxon>
    </lineage>
</organism>
<feature type="chain" id="PRO_5035723580" evidence="2">
    <location>
        <begin position="23"/>
        <end position="45"/>
    </location>
</feature>
<evidence type="ECO:0000313" key="3">
    <source>
        <dbReference type="EMBL" id="KAG6924047.1"/>
    </source>
</evidence>
<reference evidence="3 4" key="1">
    <citation type="journal article" date="2020" name="G3 (Bethesda)">
        <title>Draft Genome of the Common Snapping Turtle, Chelydra serpentina, a Model for Phenotypic Plasticity in Reptiles.</title>
        <authorList>
            <person name="Das D."/>
            <person name="Singh S.K."/>
            <person name="Bierstedt J."/>
            <person name="Erickson A."/>
            <person name="Galli G.L.J."/>
            <person name="Crossley D.A. 2nd"/>
            <person name="Rhen T."/>
        </authorList>
    </citation>
    <scope>NUCLEOTIDE SEQUENCE [LARGE SCALE GENOMIC DNA]</scope>
    <source>
        <strain evidence="3">KW</strain>
    </source>
</reference>
<dbReference type="AlphaFoldDB" id="A0A8T1S5Q7"/>
<evidence type="ECO:0000256" key="1">
    <source>
        <dbReference type="SAM" id="MobiDB-lite"/>
    </source>
</evidence>
<feature type="non-terminal residue" evidence="3">
    <location>
        <position position="45"/>
    </location>
</feature>
<keyword evidence="4" id="KW-1185">Reference proteome</keyword>
<dbReference type="EMBL" id="JAHGAV010000675">
    <property type="protein sequence ID" value="KAG6924047.1"/>
    <property type="molecule type" value="Genomic_DNA"/>
</dbReference>
<accession>A0A8T1S5Q7</accession>
<feature type="signal peptide" evidence="2">
    <location>
        <begin position="1"/>
        <end position="22"/>
    </location>
</feature>
<proteinExistence type="predicted"/>
<keyword evidence="2" id="KW-0732">Signal</keyword>
<gene>
    <name evidence="3" type="ORF">G0U57_018439</name>
</gene>
<evidence type="ECO:0000313" key="4">
    <source>
        <dbReference type="Proteomes" id="UP000765507"/>
    </source>
</evidence>
<name>A0A8T1S5Q7_CHESE</name>
<dbReference type="Proteomes" id="UP000765507">
    <property type="component" value="Unassembled WGS sequence"/>
</dbReference>
<feature type="region of interest" description="Disordered" evidence="1">
    <location>
        <begin position="25"/>
        <end position="45"/>
    </location>
</feature>
<sequence>MPKKILILPALLVLLMPPLIQAQEDLSGDKSEESGAFESGQTSGE</sequence>
<evidence type="ECO:0000256" key="2">
    <source>
        <dbReference type="SAM" id="SignalP"/>
    </source>
</evidence>